<name>A0ABR0NRL8_GOSAR</name>
<accession>A0ABR0NRL8</accession>
<gene>
    <name evidence="2" type="ORF">PVK06_030479</name>
</gene>
<proteinExistence type="predicted"/>
<feature type="coiled-coil region" evidence="1">
    <location>
        <begin position="3"/>
        <end position="104"/>
    </location>
</feature>
<comment type="caution">
    <text evidence="2">The sequence shown here is derived from an EMBL/GenBank/DDBJ whole genome shotgun (WGS) entry which is preliminary data.</text>
</comment>
<protein>
    <submittedName>
        <fullName evidence="2">Uncharacterized protein</fullName>
    </submittedName>
</protein>
<reference evidence="2 3" key="1">
    <citation type="submission" date="2023-03" db="EMBL/GenBank/DDBJ databases">
        <title>WGS of Gossypium arboreum.</title>
        <authorList>
            <person name="Yu D."/>
        </authorList>
    </citation>
    <scope>NUCLEOTIDE SEQUENCE [LARGE SCALE GENOMIC DNA]</scope>
    <source>
        <tissue evidence="2">Leaf</tissue>
    </source>
</reference>
<evidence type="ECO:0000313" key="3">
    <source>
        <dbReference type="Proteomes" id="UP001358586"/>
    </source>
</evidence>
<evidence type="ECO:0000313" key="2">
    <source>
        <dbReference type="EMBL" id="KAK5802853.1"/>
    </source>
</evidence>
<organism evidence="2 3">
    <name type="scientific">Gossypium arboreum</name>
    <name type="common">Tree cotton</name>
    <name type="synonym">Gossypium nanking</name>
    <dbReference type="NCBI Taxonomy" id="29729"/>
    <lineage>
        <taxon>Eukaryota</taxon>
        <taxon>Viridiplantae</taxon>
        <taxon>Streptophyta</taxon>
        <taxon>Embryophyta</taxon>
        <taxon>Tracheophyta</taxon>
        <taxon>Spermatophyta</taxon>
        <taxon>Magnoliopsida</taxon>
        <taxon>eudicotyledons</taxon>
        <taxon>Gunneridae</taxon>
        <taxon>Pentapetalae</taxon>
        <taxon>rosids</taxon>
        <taxon>malvids</taxon>
        <taxon>Malvales</taxon>
        <taxon>Malvaceae</taxon>
        <taxon>Malvoideae</taxon>
        <taxon>Gossypium</taxon>
    </lineage>
</organism>
<sequence>MLMRENEQILNEIKRRKREMKEKEIEKEIENERKKKEIEIEKECKQEMQIEKESETQEKKENMKEASVIEFSKKETEVKEKEFENELEKEMNEKDEREQEKVRNVFTNQLVSFPHIVSSFQVSKDYFDKFQLHYPPEERRFKLFSKGNIIDDFSPQLLKGKQGKGSLAFDFQQSHLNVIDKVAEDLALERAPHHDLSKCHSLIADEFILKYGMKSSSTNKYVVGKFDDEARLNWHEQNLDLCDKKMVSNLFVYYDHVNSLICYAKSTCLSKSVD</sequence>
<dbReference type="EMBL" id="JARKNE010000009">
    <property type="protein sequence ID" value="KAK5802853.1"/>
    <property type="molecule type" value="Genomic_DNA"/>
</dbReference>
<dbReference type="Proteomes" id="UP001358586">
    <property type="component" value="Chromosome 9"/>
</dbReference>
<evidence type="ECO:0000256" key="1">
    <source>
        <dbReference type="SAM" id="Coils"/>
    </source>
</evidence>
<keyword evidence="3" id="KW-1185">Reference proteome</keyword>
<keyword evidence="1" id="KW-0175">Coiled coil</keyword>